<dbReference type="GO" id="GO:0046872">
    <property type="term" value="F:metal ion binding"/>
    <property type="evidence" value="ECO:0007669"/>
    <property type="project" value="UniProtKB-KW"/>
</dbReference>
<proteinExistence type="predicted"/>
<feature type="region of interest" description="Disordered" evidence="11">
    <location>
        <begin position="232"/>
        <end position="264"/>
    </location>
</feature>
<evidence type="ECO:0000256" key="11">
    <source>
        <dbReference type="SAM" id="MobiDB-lite"/>
    </source>
</evidence>
<dbReference type="GO" id="GO:0015074">
    <property type="term" value="P:DNA integration"/>
    <property type="evidence" value="ECO:0007669"/>
    <property type="project" value="UniProtKB-KW"/>
</dbReference>
<evidence type="ECO:0000259" key="13">
    <source>
        <dbReference type="PROSITE" id="PS50994"/>
    </source>
</evidence>
<dbReference type="InterPro" id="IPR001584">
    <property type="entry name" value="Integrase_cat-core"/>
</dbReference>
<name>A0A6L2LXE9_TANCI</name>
<gene>
    <name evidence="14" type="ORF">Tci_036813</name>
</gene>
<dbReference type="Gene3D" id="3.30.420.10">
    <property type="entry name" value="Ribonuclease H-like superfamily/Ribonuclease H"/>
    <property type="match status" value="1"/>
</dbReference>
<evidence type="ECO:0000256" key="9">
    <source>
        <dbReference type="ARBA" id="ARBA00023172"/>
    </source>
</evidence>
<dbReference type="GO" id="GO:0003676">
    <property type="term" value="F:nucleic acid binding"/>
    <property type="evidence" value="ECO:0007669"/>
    <property type="project" value="InterPro"/>
</dbReference>
<protein>
    <submittedName>
        <fullName evidence="14">Retrovirus-related Pol polyprotein from transposon TNT 1-94</fullName>
    </submittedName>
</protein>
<dbReference type="PANTHER" id="PTHR42648:SF11">
    <property type="entry name" value="TRANSPOSON TY4-P GAG-POL POLYPROTEIN"/>
    <property type="match status" value="1"/>
</dbReference>
<keyword evidence="8" id="KW-0239">DNA-directed DNA polymerase</keyword>
<keyword evidence="4" id="KW-0378">Hydrolase</keyword>
<keyword evidence="2" id="KW-0479">Metal-binding</keyword>
<organism evidence="14">
    <name type="scientific">Tanacetum cinerariifolium</name>
    <name type="common">Dalmatian daisy</name>
    <name type="synonym">Chrysanthemum cinerariifolium</name>
    <dbReference type="NCBI Taxonomy" id="118510"/>
    <lineage>
        <taxon>Eukaryota</taxon>
        <taxon>Viridiplantae</taxon>
        <taxon>Streptophyta</taxon>
        <taxon>Embryophyta</taxon>
        <taxon>Tracheophyta</taxon>
        <taxon>Spermatophyta</taxon>
        <taxon>Magnoliopsida</taxon>
        <taxon>eudicotyledons</taxon>
        <taxon>Gunneridae</taxon>
        <taxon>Pentapetalae</taxon>
        <taxon>asterids</taxon>
        <taxon>campanulids</taxon>
        <taxon>Asterales</taxon>
        <taxon>Asteraceae</taxon>
        <taxon>Asteroideae</taxon>
        <taxon>Anthemideae</taxon>
        <taxon>Anthemidinae</taxon>
        <taxon>Tanacetum</taxon>
    </lineage>
</organism>
<evidence type="ECO:0000313" key="14">
    <source>
        <dbReference type="EMBL" id="GEU64835.1"/>
    </source>
</evidence>
<feature type="signal peptide" evidence="12">
    <location>
        <begin position="1"/>
        <end position="27"/>
    </location>
</feature>
<feature type="chain" id="PRO_5026790144" evidence="12">
    <location>
        <begin position="28"/>
        <end position="1387"/>
    </location>
</feature>
<keyword evidence="8" id="KW-0548">Nucleotidyltransferase</keyword>
<dbReference type="GO" id="GO:0004519">
    <property type="term" value="F:endonuclease activity"/>
    <property type="evidence" value="ECO:0007669"/>
    <property type="project" value="UniProtKB-KW"/>
</dbReference>
<feature type="region of interest" description="Disordered" evidence="11">
    <location>
        <begin position="598"/>
        <end position="618"/>
    </location>
</feature>
<feature type="compositionally biased region" description="Basic and acidic residues" evidence="11">
    <location>
        <begin position="1037"/>
        <end position="1046"/>
    </location>
</feature>
<keyword evidence="9" id="KW-0233">DNA recombination</keyword>
<keyword evidence="12" id="KW-0732">Signal</keyword>
<dbReference type="GO" id="GO:0003964">
    <property type="term" value="F:RNA-directed DNA polymerase activity"/>
    <property type="evidence" value="ECO:0007669"/>
    <property type="project" value="UniProtKB-KW"/>
</dbReference>
<evidence type="ECO:0000256" key="3">
    <source>
        <dbReference type="ARBA" id="ARBA00022759"/>
    </source>
</evidence>
<feature type="compositionally biased region" description="Basic and acidic residues" evidence="11">
    <location>
        <begin position="1055"/>
        <end position="1065"/>
    </location>
</feature>
<keyword evidence="8" id="KW-0808">Transferase</keyword>
<keyword evidence="10" id="KW-0175">Coiled coil</keyword>
<feature type="compositionally biased region" description="Acidic residues" evidence="11">
    <location>
        <begin position="681"/>
        <end position="736"/>
    </location>
</feature>
<feature type="coiled-coil region" evidence="10">
    <location>
        <begin position="916"/>
        <end position="947"/>
    </location>
</feature>
<dbReference type="InterPro" id="IPR012337">
    <property type="entry name" value="RNaseH-like_sf"/>
</dbReference>
<evidence type="ECO:0000256" key="2">
    <source>
        <dbReference type="ARBA" id="ARBA00022723"/>
    </source>
</evidence>
<feature type="compositionally biased region" description="Acidic residues" evidence="11">
    <location>
        <begin position="747"/>
        <end position="757"/>
    </location>
</feature>
<dbReference type="Pfam" id="PF25597">
    <property type="entry name" value="SH3_retrovirus"/>
    <property type="match status" value="1"/>
</dbReference>
<dbReference type="PANTHER" id="PTHR42648">
    <property type="entry name" value="TRANSPOSASE, PUTATIVE-RELATED"/>
    <property type="match status" value="1"/>
</dbReference>
<feature type="compositionally biased region" description="Polar residues" evidence="11">
    <location>
        <begin position="232"/>
        <end position="261"/>
    </location>
</feature>
<dbReference type="SUPFAM" id="SSF53098">
    <property type="entry name" value="Ribonuclease H-like"/>
    <property type="match status" value="1"/>
</dbReference>
<dbReference type="GO" id="GO:0006310">
    <property type="term" value="P:DNA recombination"/>
    <property type="evidence" value="ECO:0007669"/>
    <property type="project" value="UniProtKB-KW"/>
</dbReference>
<evidence type="ECO:0000256" key="12">
    <source>
        <dbReference type="SAM" id="SignalP"/>
    </source>
</evidence>
<evidence type="ECO:0000256" key="1">
    <source>
        <dbReference type="ARBA" id="ARBA00022722"/>
    </source>
</evidence>
<accession>A0A6L2LXE9</accession>
<evidence type="ECO:0000256" key="10">
    <source>
        <dbReference type="SAM" id="Coils"/>
    </source>
</evidence>
<evidence type="ECO:0000256" key="4">
    <source>
        <dbReference type="ARBA" id="ARBA00022801"/>
    </source>
</evidence>
<comment type="caution">
    <text evidence="14">The sequence shown here is derived from an EMBL/GenBank/DDBJ whole genome shotgun (WGS) entry which is preliminary data.</text>
</comment>
<dbReference type="GO" id="GO:0016787">
    <property type="term" value="F:hydrolase activity"/>
    <property type="evidence" value="ECO:0007669"/>
    <property type="project" value="UniProtKB-KW"/>
</dbReference>
<keyword evidence="7" id="KW-0695">RNA-directed DNA polymerase</keyword>
<evidence type="ECO:0000256" key="6">
    <source>
        <dbReference type="ARBA" id="ARBA00022908"/>
    </source>
</evidence>
<sequence>MSSSSWMPCFLILTSDIGMLLVFPSSATYPKHHKQKEVPDIYRLAAKTKVGISHETSVAHSLQQNGVIERCNCTLIEAAHTMLIYTQALLFLWAEAVATACYTQNRSIIRLRHEKIPYEILHNKLLDLSFLHIFSALCYPTNDSENLGKLQPKADIGIFIGYAPTKKAFLIYNRRTRRIIKTIHVNFDELTTMASKQSSLGHALNEMTPAKITPKFITPIADVIPLVQAESTSSPSSTTIDQDAPSPSKSQTTPETQSSVIPQDVEEDIHDIKVTHMGNDPLFGVPILEVASAQSSLTVSPYTIISQSPRGIFINQSKYALESLKKYGFESCDPVDTPMVEKSKLDEDKEGKAVDLSHYHGMIGTLLYLTASRPDLQFAICMCVRTMDMTIDQQVALDEALVPHTSRLRIGKRNFRLESDISSKESTLQLATATVHHHSIRFKMDNKKHIINMEYFREMLHICPRLSGQTFDELPFEEEILAFLRFLGHSGEIRRLTDAQILWGLYHRRNVDFAYLMLEDFVYQLFTMIKLVSRHKNTQQFGAMLPIELTNKDIRNSEAYKEYYVVGTGATPSETKASVRKMKSSSDTTVTPLTAAAGKRLSTSAKGKQPAKASKAKSLTVLSEVAMTEAKQLKLAMKRSLQQNHISQASGLGADEGTGTIPGVLDVPTEEYDEKISWNSSDEDNDNDDDDEGSDAQDDDDQDVENKDDDDQNEGDNDDDQEKCSDDEQDSDEEGEEFIHLSLSIHDEEETKDEESFDPITNTPENTDDEGNGKENLGLNIGREEGQDEEDNEDELYRDVNINLEGRVVPTTMAPNPLSTPTLTPLVIATISTLPQTLTHLTNALSTLLQDIPNFGSLFGFNHRLKTLESNFSEFVQTNQFVGAVSSILGIVQRYMDQRMNKAVKVAVQIQSDRLRDEAQAENKEFLKNLNENIQKIIKEQVKEQVKVQVSKILPKIEQTVNEQLEAEVLTRSSNSSKTSYVVAADISEMELKKILIEKMEDTYGDTVTLKRRRDDDANKDEEPSTGLDRGSKRRREGKEPDKSTTEEEPMQTTHEMDEPLHPELETCVVDDQPNAEPSQHPEWFSQQKKPPTLDRDWNKTLPAIYGSIQPLISELAKKTDSRSSFNELMDTPVDFLTFLMNRLKVDTLTPELLAGPTFELMKGSCKSLVELEFFLKEVYKATIDQLDWNNPKGQQYPHNLLKPLLLIQNSRGHRVIPFDHFINNDLEYLRTGVSSHKYTTYVTKTKAADYGHIKWIEDLVPQTMESARDVYFKHRIIIVTELKIVEWQNYKHLDWITVCGDDDKLYKFKEGDFKRLRIQDMEDMLLLLACGRPSTRCQKLPEEAQPHKADYIDELQKFNDGTLNDVRTALDDHLKGIRMKYLPKSI</sequence>
<feature type="domain" description="Integrase catalytic" evidence="13">
    <location>
        <begin position="1"/>
        <end position="125"/>
    </location>
</feature>
<evidence type="ECO:0000256" key="8">
    <source>
        <dbReference type="ARBA" id="ARBA00022932"/>
    </source>
</evidence>
<keyword evidence="1" id="KW-0540">Nuclease</keyword>
<dbReference type="InterPro" id="IPR057670">
    <property type="entry name" value="SH3_retrovirus"/>
</dbReference>
<dbReference type="InterPro" id="IPR039537">
    <property type="entry name" value="Retrotran_Ty1/copia-like"/>
</dbReference>
<dbReference type="GO" id="GO:0003887">
    <property type="term" value="F:DNA-directed DNA polymerase activity"/>
    <property type="evidence" value="ECO:0007669"/>
    <property type="project" value="UniProtKB-KW"/>
</dbReference>
<evidence type="ECO:0000256" key="7">
    <source>
        <dbReference type="ARBA" id="ARBA00022918"/>
    </source>
</evidence>
<dbReference type="PROSITE" id="PS50994">
    <property type="entry name" value="INTEGRASE"/>
    <property type="match status" value="1"/>
</dbReference>
<dbReference type="InterPro" id="IPR036397">
    <property type="entry name" value="RNaseH_sf"/>
</dbReference>
<feature type="region of interest" description="Disordered" evidence="11">
    <location>
        <begin position="1015"/>
        <end position="1093"/>
    </location>
</feature>
<reference evidence="14" key="1">
    <citation type="journal article" date="2019" name="Sci. Rep.">
        <title>Draft genome of Tanacetum cinerariifolium, the natural source of mosquito coil.</title>
        <authorList>
            <person name="Yamashiro T."/>
            <person name="Shiraishi A."/>
            <person name="Satake H."/>
            <person name="Nakayama K."/>
        </authorList>
    </citation>
    <scope>NUCLEOTIDE SEQUENCE</scope>
</reference>
<feature type="region of interest" description="Disordered" evidence="11">
    <location>
        <begin position="677"/>
        <end position="793"/>
    </location>
</feature>
<dbReference type="EMBL" id="BKCJ010005087">
    <property type="protein sequence ID" value="GEU64835.1"/>
    <property type="molecule type" value="Genomic_DNA"/>
</dbReference>
<keyword evidence="6" id="KW-0229">DNA integration</keyword>
<keyword evidence="5" id="KW-0460">Magnesium</keyword>
<keyword evidence="3" id="KW-0255">Endonuclease</keyword>
<evidence type="ECO:0000256" key="5">
    <source>
        <dbReference type="ARBA" id="ARBA00022842"/>
    </source>
</evidence>